<evidence type="ECO:0000313" key="2">
    <source>
        <dbReference type="Proteomes" id="UP001482620"/>
    </source>
</evidence>
<comment type="caution">
    <text evidence="1">The sequence shown here is derived from an EMBL/GenBank/DDBJ whole genome shotgun (WGS) entry which is preliminary data.</text>
</comment>
<organism evidence="1 2">
    <name type="scientific">Ilyodon furcidens</name>
    <name type="common">goldbreast splitfin</name>
    <dbReference type="NCBI Taxonomy" id="33524"/>
    <lineage>
        <taxon>Eukaryota</taxon>
        <taxon>Metazoa</taxon>
        <taxon>Chordata</taxon>
        <taxon>Craniata</taxon>
        <taxon>Vertebrata</taxon>
        <taxon>Euteleostomi</taxon>
        <taxon>Actinopterygii</taxon>
        <taxon>Neopterygii</taxon>
        <taxon>Teleostei</taxon>
        <taxon>Neoteleostei</taxon>
        <taxon>Acanthomorphata</taxon>
        <taxon>Ovalentaria</taxon>
        <taxon>Atherinomorphae</taxon>
        <taxon>Cyprinodontiformes</taxon>
        <taxon>Goodeidae</taxon>
        <taxon>Ilyodon</taxon>
    </lineage>
</organism>
<evidence type="ECO:0000313" key="1">
    <source>
        <dbReference type="EMBL" id="MEQ2222226.1"/>
    </source>
</evidence>
<dbReference type="EMBL" id="JAHRIQ010002798">
    <property type="protein sequence ID" value="MEQ2222226.1"/>
    <property type="molecule type" value="Genomic_DNA"/>
</dbReference>
<accession>A0ABV0SP44</accession>
<reference evidence="1 2" key="1">
    <citation type="submission" date="2021-06" db="EMBL/GenBank/DDBJ databases">
        <authorList>
            <person name="Palmer J.M."/>
        </authorList>
    </citation>
    <scope>NUCLEOTIDE SEQUENCE [LARGE SCALE GENOMIC DNA]</scope>
    <source>
        <strain evidence="2">if_2019</strain>
        <tissue evidence="1">Muscle</tissue>
    </source>
</reference>
<proteinExistence type="predicted"/>
<keyword evidence="2" id="KW-1185">Reference proteome</keyword>
<protein>
    <submittedName>
        <fullName evidence="1">Uncharacterized protein</fullName>
    </submittedName>
</protein>
<sequence length="72" mass="7988">MTANSHCSVAESPGLETQRREIECLLRESELQAGDSWKSSPDSSRLFKHLGTFILVFSDELMCVIGLKMASL</sequence>
<gene>
    <name evidence="1" type="ORF">ILYODFUR_023974</name>
</gene>
<dbReference type="Proteomes" id="UP001482620">
    <property type="component" value="Unassembled WGS sequence"/>
</dbReference>
<name>A0ABV0SP44_9TELE</name>